<dbReference type="VEuPathDB" id="AmoebaDB:FDP41_008146"/>
<dbReference type="VEuPathDB" id="AmoebaDB:NF0003950"/>
<dbReference type="CDD" id="cd05819">
    <property type="entry name" value="NHL"/>
    <property type="match status" value="1"/>
</dbReference>
<dbReference type="AlphaFoldDB" id="A0A6A5BF86"/>
<dbReference type="InterPro" id="IPR050952">
    <property type="entry name" value="TRIM-NHL_E3_ligases"/>
</dbReference>
<evidence type="ECO:0000313" key="3">
    <source>
        <dbReference type="Proteomes" id="UP000444721"/>
    </source>
</evidence>
<dbReference type="GO" id="GO:0000209">
    <property type="term" value="P:protein polyubiquitination"/>
    <property type="evidence" value="ECO:0007669"/>
    <property type="project" value="TreeGrafter"/>
</dbReference>
<name>A0A6A5BF86_NAEFO</name>
<accession>A0A6A5BF86</accession>
<dbReference type="OrthoDB" id="342730at2759"/>
<evidence type="ECO:0000313" key="2">
    <source>
        <dbReference type="EMBL" id="KAF0973442.1"/>
    </source>
</evidence>
<dbReference type="RefSeq" id="XP_044558155.1">
    <property type="nucleotide sequence ID" value="XM_044711968.1"/>
</dbReference>
<dbReference type="Gene3D" id="2.120.10.30">
    <property type="entry name" value="TolB, C-terminal domain"/>
    <property type="match status" value="1"/>
</dbReference>
<evidence type="ECO:0008006" key="4">
    <source>
        <dbReference type="Google" id="ProtNLM"/>
    </source>
</evidence>
<protein>
    <recommendedName>
        <fullName evidence="4">SMP-30/Gluconolactonase/LRE-like region domain-containing protein</fullName>
    </recommendedName>
</protein>
<dbReference type="GO" id="GO:0043161">
    <property type="term" value="P:proteasome-mediated ubiquitin-dependent protein catabolic process"/>
    <property type="evidence" value="ECO:0007669"/>
    <property type="project" value="TreeGrafter"/>
</dbReference>
<dbReference type="Pfam" id="PF01436">
    <property type="entry name" value="NHL"/>
    <property type="match status" value="1"/>
</dbReference>
<dbReference type="GO" id="GO:0008270">
    <property type="term" value="F:zinc ion binding"/>
    <property type="evidence" value="ECO:0007669"/>
    <property type="project" value="UniProtKB-KW"/>
</dbReference>
<organism evidence="2 3">
    <name type="scientific">Naegleria fowleri</name>
    <name type="common">Brain eating amoeba</name>
    <dbReference type="NCBI Taxonomy" id="5763"/>
    <lineage>
        <taxon>Eukaryota</taxon>
        <taxon>Discoba</taxon>
        <taxon>Heterolobosea</taxon>
        <taxon>Tetramitia</taxon>
        <taxon>Eutetramitia</taxon>
        <taxon>Vahlkampfiidae</taxon>
        <taxon>Naegleria</taxon>
    </lineage>
</organism>
<dbReference type="GO" id="GO:0061630">
    <property type="term" value="F:ubiquitin protein ligase activity"/>
    <property type="evidence" value="ECO:0007669"/>
    <property type="project" value="TreeGrafter"/>
</dbReference>
<dbReference type="GeneID" id="68115364"/>
<dbReference type="PANTHER" id="PTHR24104">
    <property type="entry name" value="E3 UBIQUITIN-PROTEIN LIGASE NHLRC1-RELATED"/>
    <property type="match status" value="1"/>
</dbReference>
<keyword evidence="1" id="KW-0677">Repeat</keyword>
<dbReference type="InterPro" id="IPR001258">
    <property type="entry name" value="NHL_repeat"/>
</dbReference>
<dbReference type="InterPro" id="IPR011042">
    <property type="entry name" value="6-blade_b-propeller_TolB-like"/>
</dbReference>
<dbReference type="SUPFAM" id="SSF63825">
    <property type="entry name" value="YWTD domain"/>
    <property type="match status" value="1"/>
</dbReference>
<sequence length="317" mass="36246">MSLPSVVATTICVLEDRCHIDHTLDARVLREFKNKMKNGKRVKFSGKFKHVATISEDGAGKVLKHPNDVKISNQLSMIIISDFLNDRILCFQLFSFHYLFSIPLNRPGRMDLNRNDDLIIASNSMKVCKIDLRNRNEIWSVERAGLAICGISIEKKHSHRIFVCDASTRNPCIQIREQDGTFLSYFELSELYHPFAIAFDPIFNQAFISCYYEHVIVVRSLDHDTNTKELVGGYGEQVGQLRQPRGILWDGTQLIVCDCTNCRIQLFSLDGHVIKSFGSKGSHQVDQFWYPASVCLNELNGELFVVDNTNHRILVYQ</sequence>
<evidence type="ECO:0000256" key="1">
    <source>
        <dbReference type="ARBA" id="ARBA00022737"/>
    </source>
</evidence>
<dbReference type="PANTHER" id="PTHR24104:SF25">
    <property type="entry name" value="PROTEIN LIN-41"/>
    <property type="match status" value="1"/>
</dbReference>
<dbReference type="Proteomes" id="UP000444721">
    <property type="component" value="Unassembled WGS sequence"/>
</dbReference>
<reference evidence="2 3" key="1">
    <citation type="journal article" date="2019" name="Sci. Rep.">
        <title>Nanopore sequencing improves the draft genome of the human pathogenic amoeba Naegleria fowleri.</title>
        <authorList>
            <person name="Liechti N."/>
            <person name="Schurch N."/>
            <person name="Bruggmann R."/>
            <person name="Wittwer M."/>
        </authorList>
    </citation>
    <scope>NUCLEOTIDE SEQUENCE [LARGE SCALE GENOMIC DNA]</scope>
    <source>
        <strain evidence="2 3">ATCC 30894</strain>
    </source>
</reference>
<dbReference type="EMBL" id="VFQX01000060">
    <property type="protein sequence ID" value="KAF0973442.1"/>
    <property type="molecule type" value="Genomic_DNA"/>
</dbReference>
<dbReference type="VEuPathDB" id="AmoebaDB:NfTy_091770"/>
<keyword evidence="3" id="KW-1185">Reference proteome</keyword>
<gene>
    <name evidence="2" type="ORF">FDP41_008146</name>
</gene>
<proteinExistence type="predicted"/>
<comment type="caution">
    <text evidence="2">The sequence shown here is derived from an EMBL/GenBank/DDBJ whole genome shotgun (WGS) entry which is preliminary data.</text>
</comment>